<sequence length="102" mass="11040">MARFINSGSSRKAMNHLQAPENRICSSSTNLGPNGSPGLLHRSSFVFVVSARSSGNCPCLLAIIAKPSPELKTYSRNSWARKDLLLVIAGDVVFYLRCGCLL</sequence>
<dbReference type="EMBL" id="BPLQ01003322">
    <property type="protein sequence ID" value="GIX99669.1"/>
    <property type="molecule type" value="Genomic_DNA"/>
</dbReference>
<evidence type="ECO:0000313" key="2">
    <source>
        <dbReference type="Proteomes" id="UP001054837"/>
    </source>
</evidence>
<organism evidence="1 2">
    <name type="scientific">Caerostris darwini</name>
    <dbReference type="NCBI Taxonomy" id="1538125"/>
    <lineage>
        <taxon>Eukaryota</taxon>
        <taxon>Metazoa</taxon>
        <taxon>Ecdysozoa</taxon>
        <taxon>Arthropoda</taxon>
        <taxon>Chelicerata</taxon>
        <taxon>Arachnida</taxon>
        <taxon>Araneae</taxon>
        <taxon>Araneomorphae</taxon>
        <taxon>Entelegynae</taxon>
        <taxon>Araneoidea</taxon>
        <taxon>Araneidae</taxon>
        <taxon>Caerostris</taxon>
    </lineage>
</organism>
<reference evidence="1 2" key="1">
    <citation type="submission" date="2021-06" db="EMBL/GenBank/DDBJ databases">
        <title>Caerostris darwini draft genome.</title>
        <authorList>
            <person name="Kono N."/>
            <person name="Arakawa K."/>
        </authorList>
    </citation>
    <scope>NUCLEOTIDE SEQUENCE [LARGE SCALE GENOMIC DNA]</scope>
</reference>
<evidence type="ECO:0000313" key="1">
    <source>
        <dbReference type="EMBL" id="GIX99669.1"/>
    </source>
</evidence>
<name>A0AAV4PRC9_9ARAC</name>
<dbReference type="Proteomes" id="UP001054837">
    <property type="component" value="Unassembled WGS sequence"/>
</dbReference>
<dbReference type="AlphaFoldDB" id="A0AAV4PRC9"/>
<accession>A0AAV4PRC9</accession>
<protein>
    <submittedName>
        <fullName evidence="1">Uncharacterized protein</fullName>
    </submittedName>
</protein>
<comment type="caution">
    <text evidence="1">The sequence shown here is derived from an EMBL/GenBank/DDBJ whole genome shotgun (WGS) entry which is preliminary data.</text>
</comment>
<proteinExistence type="predicted"/>
<gene>
    <name evidence="1" type="ORF">CDAR_487761</name>
</gene>
<keyword evidence="2" id="KW-1185">Reference proteome</keyword>